<evidence type="ECO:0000313" key="4">
    <source>
        <dbReference type="Proteomes" id="UP001500967"/>
    </source>
</evidence>
<dbReference type="Pfam" id="PF00497">
    <property type="entry name" value="SBP_bac_3"/>
    <property type="match status" value="1"/>
</dbReference>
<keyword evidence="1" id="KW-0732">Signal</keyword>
<accession>A0ABN0UHD2</accession>
<evidence type="ECO:0000256" key="1">
    <source>
        <dbReference type="ARBA" id="ARBA00022729"/>
    </source>
</evidence>
<keyword evidence="4" id="KW-1185">Reference proteome</keyword>
<sequence length="324" mass="33858">MTVILARVKQYVSMTEGSEMMTLARFALAGALGIVVLALSACGGGSDTTPSGAKAPSVDAQALFRPELHDKLPKAIQDKGEIVFAGDPHPPYRVVAQDGTVTGFDPDLQKALGAVLGVKTRIEVIAGLPAALTGMKAGRFDAFNGPVKDTPAREKDFDNVVYMTSRTAYLFKQDSDVKDAADLCGKTVAYVSGSIVEGQLEGLSTWCAKATKPAVKGQPLADTNATVLSVRSGRADALGATQAGVLDIQNAAKGQYKYVLQRDEQGAGVDQLALLAPKTGGLGPVLLDAFRVLFESGQYDRIMKAYGLTDVAVDAPALNVAAKP</sequence>
<organism evidence="3 4">
    <name type="scientific">Cryptosporangium japonicum</name>
    <dbReference type="NCBI Taxonomy" id="80872"/>
    <lineage>
        <taxon>Bacteria</taxon>
        <taxon>Bacillati</taxon>
        <taxon>Actinomycetota</taxon>
        <taxon>Actinomycetes</taxon>
        <taxon>Cryptosporangiales</taxon>
        <taxon>Cryptosporangiaceae</taxon>
        <taxon>Cryptosporangium</taxon>
    </lineage>
</organism>
<feature type="domain" description="Solute-binding protein family 3/N-terminal" evidence="2">
    <location>
        <begin position="81"/>
        <end position="310"/>
    </location>
</feature>
<dbReference type="Gene3D" id="3.40.190.10">
    <property type="entry name" value="Periplasmic binding protein-like II"/>
    <property type="match status" value="2"/>
</dbReference>
<dbReference type="InterPro" id="IPR001638">
    <property type="entry name" value="Solute-binding_3/MltF_N"/>
</dbReference>
<dbReference type="PANTHER" id="PTHR35936:SF17">
    <property type="entry name" value="ARGININE-BINDING EXTRACELLULAR PROTEIN ARTP"/>
    <property type="match status" value="1"/>
</dbReference>
<dbReference type="EMBL" id="BAAAGX010000016">
    <property type="protein sequence ID" value="GAA0250577.1"/>
    <property type="molecule type" value="Genomic_DNA"/>
</dbReference>
<comment type="caution">
    <text evidence="3">The sequence shown here is derived from an EMBL/GenBank/DDBJ whole genome shotgun (WGS) entry which is preliminary data.</text>
</comment>
<dbReference type="SMART" id="SM00062">
    <property type="entry name" value="PBPb"/>
    <property type="match status" value="1"/>
</dbReference>
<dbReference type="Proteomes" id="UP001500967">
    <property type="component" value="Unassembled WGS sequence"/>
</dbReference>
<proteinExistence type="predicted"/>
<evidence type="ECO:0000259" key="2">
    <source>
        <dbReference type="SMART" id="SM00062"/>
    </source>
</evidence>
<dbReference type="PANTHER" id="PTHR35936">
    <property type="entry name" value="MEMBRANE-BOUND LYTIC MUREIN TRANSGLYCOSYLASE F"/>
    <property type="match status" value="1"/>
</dbReference>
<protein>
    <submittedName>
        <fullName evidence="3">ABC transporter substrate-binding protein</fullName>
    </submittedName>
</protein>
<gene>
    <name evidence="3" type="ORF">GCM10009539_39660</name>
</gene>
<dbReference type="SUPFAM" id="SSF53850">
    <property type="entry name" value="Periplasmic binding protein-like II"/>
    <property type="match status" value="1"/>
</dbReference>
<reference evidence="3 4" key="1">
    <citation type="journal article" date="2019" name="Int. J. Syst. Evol. Microbiol.">
        <title>The Global Catalogue of Microorganisms (GCM) 10K type strain sequencing project: providing services to taxonomists for standard genome sequencing and annotation.</title>
        <authorList>
            <consortium name="The Broad Institute Genomics Platform"/>
            <consortium name="The Broad Institute Genome Sequencing Center for Infectious Disease"/>
            <person name="Wu L."/>
            <person name="Ma J."/>
        </authorList>
    </citation>
    <scope>NUCLEOTIDE SEQUENCE [LARGE SCALE GENOMIC DNA]</scope>
    <source>
        <strain evidence="3 4">JCM 10425</strain>
    </source>
</reference>
<name>A0ABN0UHD2_9ACTN</name>
<evidence type="ECO:0000313" key="3">
    <source>
        <dbReference type="EMBL" id="GAA0250577.1"/>
    </source>
</evidence>